<keyword evidence="1" id="KW-0808">Transferase</keyword>
<organism evidence="4 5">
    <name type="scientific">Enterococcus casseliflavus</name>
    <name type="common">Enterococcus flavescens</name>
    <dbReference type="NCBI Taxonomy" id="37734"/>
    <lineage>
        <taxon>Bacteria</taxon>
        <taxon>Bacillati</taxon>
        <taxon>Bacillota</taxon>
        <taxon>Bacilli</taxon>
        <taxon>Lactobacillales</taxon>
        <taxon>Enterococcaceae</taxon>
        <taxon>Enterococcus</taxon>
    </lineage>
</organism>
<dbReference type="Proteomes" id="UP000422837">
    <property type="component" value="Chromosome"/>
</dbReference>
<dbReference type="CDD" id="cd04301">
    <property type="entry name" value="NAT_SF"/>
    <property type="match status" value="1"/>
</dbReference>
<name>A0ABD6Z4F1_ENTCA</name>
<reference evidence="4 5" key="1">
    <citation type="submission" date="2019-11" db="EMBL/GenBank/DDBJ databases">
        <title>Detection and genome characteristic of a blood enterococcus casselifavus isolate from Zhengzhou,china.</title>
        <authorList>
            <person name="Wen P."/>
        </authorList>
    </citation>
    <scope>NUCLEOTIDE SEQUENCE [LARGE SCALE GENOMIC DNA]</scope>
    <source>
        <strain evidence="4 5">EC291</strain>
    </source>
</reference>
<sequence length="150" mass="17129">MKLREVNTIQPELEQQLIEVWESSVKATHTFLSETEIQAIKQYIPEALHHVPHLIVVVSEHGEPAGFMGISDRNLEMLFIANEQRGKGLGKKLLAYGMENYAVNELGVNEQNPQAKGFYEHMGFEVYKRSELDEQGNPYPILYMKKVVKG</sequence>
<dbReference type="PANTHER" id="PTHR43800">
    <property type="entry name" value="PEPTIDYL-LYSINE N-ACETYLTRANSFERASE YJAB"/>
    <property type="match status" value="1"/>
</dbReference>
<evidence type="ECO:0000313" key="5">
    <source>
        <dbReference type="Proteomes" id="UP000422837"/>
    </source>
</evidence>
<dbReference type="PROSITE" id="PS51186">
    <property type="entry name" value="GNAT"/>
    <property type="match status" value="1"/>
</dbReference>
<evidence type="ECO:0000256" key="1">
    <source>
        <dbReference type="ARBA" id="ARBA00022679"/>
    </source>
</evidence>
<dbReference type="Pfam" id="PF13673">
    <property type="entry name" value="Acetyltransf_10"/>
    <property type="match status" value="1"/>
</dbReference>
<evidence type="ECO:0000313" key="4">
    <source>
        <dbReference type="EMBL" id="QGN31314.1"/>
    </source>
</evidence>
<evidence type="ECO:0000259" key="3">
    <source>
        <dbReference type="PROSITE" id="PS51186"/>
    </source>
</evidence>
<accession>A0ABD6Z4F1</accession>
<dbReference type="InterPro" id="IPR000182">
    <property type="entry name" value="GNAT_dom"/>
</dbReference>
<dbReference type="AlphaFoldDB" id="A0ABD6Z4F1"/>
<dbReference type="RefSeq" id="WP_034696258.1">
    <property type="nucleotide sequence ID" value="NZ_CP046123.1"/>
</dbReference>
<protein>
    <submittedName>
        <fullName evidence="4">GNAT family N-acetyltransferase</fullName>
    </submittedName>
</protein>
<dbReference type="EMBL" id="CP046123">
    <property type="protein sequence ID" value="QGN31314.1"/>
    <property type="molecule type" value="Genomic_DNA"/>
</dbReference>
<dbReference type="InterPro" id="IPR016181">
    <property type="entry name" value="Acyl_CoA_acyltransferase"/>
</dbReference>
<dbReference type="SUPFAM" id="SSF55729">
    <property type="entry name" value="Acyl-CoA N-acyltransferases (Nat)"/>
    <property type="match status" value="1"/>
</dbReference>
<gene>
    <name evidence="4" type="ORF">GFU50_16830</name>
</gene>
<evidence type="ECO:0000256" key="2">
    <source>
        <dbReference type="ARBA" id="ARBA00023315"/>
    </source>
</evidence>
<proteinExistence type="predicted"/>
<dbReference type="PANTHER" id="PTHR43800:SF1">
    <property type="entry name" value="PEPTIDYL-LYSINE N-ACETYLTRANSFERASE YJAB"/>
    <property type="match status" value="1"/>
</dbReference>
<dbReference type="GO" id="GO:0016746">
    <property type="term" value="F:acyltransferase activity"/>
    <property type="evidence" value="ECO:0007669"/>
    <property type="project" value="UniProtKB-KW"/>
</dbReference>
<feature type="domain" description="N-acetyltransferase" evidence="3">
    <location>
        <begin position="1"/>
        <end position="149"/>
    </location>
</feature>
<keyword evidence="2" id="KW-0012">Acyltransferase</keyword>
<dbReference type="Gene3D" id="3.40.630.30">
    <property type="match status" value="1"/>
</dbReference>